<sequence length="58" mass="6005">MRFASLLLAVTILAASGSTDGAPQDGSPIGRKLNNFGDECATCAKGRCRCGHSGCWCE</sequence>
<evidence type="ECO:0000313" key="2">
    <source>
        <dbReference type="EMBL" id="EEQ98913.1"/>
    </source>
</evidence>
<reference evidence="2 3" key="1">
    <citation type="submission" date="2008-07" db="EMBL/GenBank/DDBJ databases">
        <authorList>
            <person name="El-Sayed N."/>
            <person name="Caler E."/>
            <person name="Inman J."/>
            <person name="Amedeo P."/>
            <person name="Hass B."/>
            <person name="Wortman J."/>
        </authorList>
    </citation>
    <scope>NUCLEOTIDE SEQUENCE [LARGE SCALE GENOMIC DNA]</scope>
    <source>
        <strain evidence="3">ATCC 50983 / TXsc</strain>
    </source>
</reference>
<evidence type="ECO:0000313" key="3">
    <source>
        <dbReference type="Proteomes" id="UP000007800"/>
    </source>
</evidence>
<dbReference type="AlphaFoldDB" id="C5LWK0"/>
<dbReference type="EMBL" id="GG686192">
    <property type="protein sequence ID" value="EEQ98913.1"/>
    <property type="molecule type" value="Genomic_DNA"/>
</dbReference>
<dbReference type="InParanoid" id="C5LWK0"/>
<protein>
    <submittedName>
        <fullName evidence="2">Uncharacterized protein</fullName>
    </submittedName>
</protein>
<dbReference type="RefSeq" id="XP_002766196.1">
    <property type="nucleotide sequence ID" value="XM_002766150.1"/>
</dbReference>
<keyword evidence="3" id="KW-1185">Reference proteome</keyword>
<evidence type="ECO:0000256" key="1">
    <source>
        <dbReference type="SAM" id="SignalP"/>
    </source>
</evidence>
<accession>C5LWK0</accession>
<gene>
    <name evidence="2" type="ORF">Pmar_PMAR012926</name>
</gene>
<feature type="chain" id="PRO_5002955300" evidence="1">
    <location>
        <begin position="22"/>
        <end position="58"/>
    </location>
</feature>
<dbReference type="GeneID" id="9063122"/>
<proteinExistence type="predicted"/>
<dbReference type="Proteomes" id="UP000007800">
    <property type="component" value="Unassembled WGS sequence"/>
</dbReference>
<keyword evidence="1" id="KW-0732">Signal</keyword>
<feature type="signal peptide" evidence="1">
    <location>
        <begin position="1"/>
        <end position="21"/>
    </location>
</feature>
<name>C5LWK0_PERM5</name>
<organism evidence="3">
    <name type="scientific">Perkinsus marinus (strain ATCC 50983 / TXsc)</name>
    <dbReference type="NCBI Taxonomy" id="423536"/>
    <lineage>
        <taxon>Eukaryota</taxon>
        <taxon>Sar</taxon>
        <taxon>Alveolata</taxon>
        <taxon>Perkinsozoa</taxon>
        <taxon>Perkinsea</taxon>
        <taxon>Perkinsida</taxon>
        <taxon>Perkinsidae</taxon>
        <taxon>Perkinsus</taxon>
    </lineage>
</organism>